<evidence type="ECO:0000313" key="2">
    <source>
        <dbReference type="Proteomes" id="UP000299102"/>
    </source>
</evidence>
<organism evidence="1 2">
    <name type="scientific">Eumeta variegata</name>
    <name type="common">Bagworm moth</name>
    <name type="synonym">Eumeta japonica</name>
    <dbReference type="NCBI Taxonomy" id="151549"/>
    <lineage>
        <taxon>Eukaryota</taxon>
        <taxon>Metazoa</taxon>
        <taxon>Ecdysozoa</taxon>
        <taxon>Arthropoda</taxon>
        <taxon>Hexapoda</taxon>
        <taxon>Insecta</taxon>
        <taxon>Pterygota</taxon>
        <taxon>Neoptera</taxon>
        <taxon>Endopterygota</taxon>
        <taxon>Lepidoptera</taxon>
        <taxon>Glossata</taxon>
        <taxon>Ditrysia</taxon>
        <taxon>Tineoidea</taxon>
        <taxon>Psychidae</taxon>
        <taxon>Oiketicinae</taxon>
        <taxon>Eumeta</taxon>
    </lineage>
</organism>
<gene>
    <name evidence="1" type="ORF">EVAR_24777_1</name>
</gene>
<proteinExistence type="predicted"/>
<protein>
    <submittedName>
        <fullName evidence="1">Uncharacterized protein</fullName>
    </submittedName>
</protein>
<dbReference type="EMBL" id="BGZK01000460">
    <property type="protein sequence ID" value="GBP44864.1"/>
    <property type="molecule type" value="Genomic_DNA"/>
</dbReference>
<name>A0A4C1W3X1_EUMVA</name>
<dbReference type="AlphaFoldDB" id="A0A4C1W3X1"/>
<reference evidence="1 2" key="1">
    <citation type="journal article" date="2019" name="Commun. Biol.">
        <title>The bagworm genome reveals a unique fibroin gene that provides high tensile strength.</title>
        <authorList>
            <person name="Kono N."/>
            <person name="Nakamura H."/>
            <person name="Ohtoshi R."/>
            <person name="Tomita M."/>
            <person name="Numata K."/>
            <person name="Arakawa K."/>
        </authorList>
    </citation>
    <scope>NUCLEOTIDE SEQUENCE [LARGE SCALE GENOMIC DNA]</scope>
</reference>
<evidence type="ECO:0000313" key="1">
    <source>
        <dbReference type="EMBL" id="GBP44864.1"/>
    </source>
</evidence>
<comment type="caution">
    <text evidence="1">The sequence shown here is derived from an EMBL/GenBank/DDBJ whole genome shotgun (WGS) entry which is preliminary data.</text>
</comment>
<sequence length="215" mass="24052">MRAYASPSIDFKTKRVPRQTLVKFCSPEIPSVPSSWLAFSYRTLHEQFSATYGGGSGTIYHQLYSEQILIMGFLRKELIFIEKAGNVQVVPLGLRVFIASGDQLLSNRPHTYLPLISSIKKRKVTRDGPQHCLGRQFTQREAIPRLVHFVVASIEPFDPAVVGSMSDVAYPSPLQFIDSTSYVGHYLVNSEHSSLHGTLNDTNFIRGTDRKGPPL</sequence>
<accession>A0A4C1W3X1</accession>
<keyword evidence="2" id="KW-1185">Reference proteome</keyword>
<dbReference type="Proteomes" id="UP000299102">
    <property type="component" value="Unassembled WGS sequence"/>
</dbReference>